<dbReference type="KEGG" id="dpx:DAPPUDRAFT_320484"/>
<dbReference type="GO" id="GO:0003676">
    <property type="term" value="F:nucleic acid binding"/>
    <property type="evidence" value="ECO:0007669"/>
    <property type="project" value="InterPro"/>
</dbReference>
<dbReference type="AlphaFoldDB" id="E9GPZ1"/>
<reference evidence="3 4" key="1">
    <citation type="journal article" date="2011" name="Science">
        <title>The ecoresponsive genome of Daphnia pulex.</title>
        <authorList>
            <person name="Colbourne J.K."/>
            <person name="Pfrender M.E."/>
            <person name="Gilbert D."/>
            <person name="Thomas W.K."/>
            <person name="Tucker A."/>
            <person name="Oakley T.H."/>
            <person name="Tokishita S."/>
            <person name="Aerts A."/>
            <person name="Arnold G.J."/>
            <person name="Basu M.K."/>
            <person name="Bauer D.J."/>
            <person name="Caceres C.E."/>
            <person name="Carmel L."/>
            <person name="Casola C."/>
            <person name="Choi J.H."/>
            <person name="Detter J.C."/>
            <person name="Dong Q."/>
            <person name="Dusheyko S."/>
            <person name="Eads B.D."/>
            <person name="Frohlich T."/>
            <person name="Geiler-Samerotte K.A."/>
            <person name="Gerlach D."/>
            <person name="Hatcher P."/>
            <person name="Jogdeo S."/>
            <person name="Krijgsveld J."/>
            <person name="Kriventseva E.V."/>
            <person name="Kultz D."/>
            <person name="Laforsch C."/>
            <person name="Lindquist E."/>
            <person name="Lopez J."/>
            <person name="Manak J.R."/>
            <person name="Muller J."/>
            <person name="Pangilinan J."/>
            <person name="Patwardhan R.P."/>
            <person name="Pitluck S."/>
            <person name="Pritham E.J."/>
            <person name="Rechtsteiner A."/>
            <person name="Rho M."/>
            <person name="Rogozin I.B."/>
            <person name="Sakarya O."/>
            <person name="Salamov A."/>
            <person name="Schaack S."/>
            <person name="Shapiro H."/>
            <person name="Shiga Y."/>
            <person name="Skalitzky C."/>
            <person name="Smith Z."/>
            <person name="Souvorov A."/>
            <person name="Sung W."/>
            <person name="Tang Z."/>
            <person name="Tsuchiya D."/>
            <person name="Tu H."/>
            <person name="Vos H."/>
            <person name="Wang M."/>
            <person name="Wolf Y.I."/>
            <person name="Yamagata H."/>
            <person name="Yamada T."/>
            <person name="Ye Y."/>
            <person name="Shaw J.R."/>
            <person name="Andrews J."/>
            <person name="Crease T.J."/>
            <person name="Tang H."/>
            <person name="Lucas S.M."/>
            <person name="Robertson H.M."/>
            <person name="Bork P."/>
            <person name="Koonin E.V."/>
            <person name="Zdobnov E.M."/>
            <person name="Grigoriev I.V."/>
            <person name="Lynch M."/>
            <person name="Boore J.L."/>
        </authorList>
    </citation>
    <scope>NUCLEOTIDE SEQUENCE [LARGE SCALE GENOMIC DNA]</scope>
</reference>
<dbReference type="Pfam" id="PF03184">
    <property type="entry name" value="DDE_1"/>
    <property type="match status" value="1"/>
</dbReference>
<feature type="compositionally biased region" description="Polar residues" evidence="1">
    <location>
        <begin position="275"/>
        <end position="286"/>
    </location>
</feature>
<feature type="region of interest" description="Disordered" evidence="1">
    <location>
        <begin position="222"/>
        <end position="286"/>
    </location>
</feature>
<dbReference type="InParanoid" id="E9GPZ1"/>
<accession>E9GPZ1</accession>
<dbReference type="OMA" id="MPRTHIR"/>
<gene>
    <name evidence="3" type="ORF">DAPPUDRAFT_320484</name>
</gene>
<evidence type="ECO:0000259" key="2">
    <source>
        <dbReference type="Pfam" id="PF03184"/>
    </source>
</evidence>
<dbReference type="OrthoDB" id="6377204at2759"/>
<keyword evidence="4" id="KW-1185">Reference proteome</keyword>
<proteinExistence type="predicted"/>
<name>E9GPZ1_DAPPU</name>
<sequence length="326" mass="36726">MDNHLSHLHYDAVKFAKENGIILLTFPPHCSHTLQPLDVCVYSPFKRALGASHNDWLQFNPGKRITVKEIEELTRPAYVGAFTPAIIILAFWTTGIEPFNRFAIPDERYAPSLVTDRDCPIVIPTLVPDLSSDSIESIRPPVPGPSTDFIELIPPPVTDLSNDFIELIPPPKPYVQIIQVKPYPKAIKSGKVRVTKARVGKSRVLTDSPEKDEIEQGRILRKNQVQSESLTEKNETPMVCMDKKKSRKFKEKDNISNKENETPVPHVEKKKSRKSQVQENTSNKENVTPVANSVICNKIVDVCSTDKVQRSRSGSYCQKGLVNEYD</sequence>
<evidence type="ECO:0000313" key="3">
    <source>
        <dbReference type="EMBL" id="EFX78509.1"/>
    </source>
</evidence>
<protein>
    <recommendedName>
        <fullName evidence="2">DDE-1 domain-containing protein</fullName>
    </recommendedName>
</protein>
<dbReference type="HOGENOM" id="CLU_853270_0_0_1"/>
<feature type="compositionally biased region" description="Basic and acidic residues" evidence="1">
    <location>
        <begin position="250"/>
        <end position="261"/>
    </location>
</feature>
<dbReference type="PhylomeDB" id="E9GPZ1"/>
<dbReference type="eggNOG" id="KOG3105">
    <property type="taxonomic scope" value="Eukaryota"/>
</dbReference>
<evidence type="ECO:0000313" key="4">
    <source>
        <dbReference type="Proteomes" id="UP000000305"/>
    </source>
</evidence>
<organism evidence="3 4">
    <name type="scientific">Daphnia pulex</name>
    <name type="common">Water flea</name>
    <dbReference type="NCBI Taxonomy" id="6669"/>
    <lineage>
        <taxon>Eukaryota</taxon>
        <taxon>Metazoa</taxon>
        <taxon>Ecdysozoa</taxon>
        <taxon>Arthropoda</taxon>
        <taxon>Crustacea</taxon>
        <taxon>Branchiopoda</taxon>
        <taxon>Diplostraca</taxon>
        <taxon>Cladocera</taxon>
        <taxon>Anomopoda</taxon>
        <taxon>Daphniidae</taxon>
        <taxon>Daphnia</taxon>
    </lineage>
</organism>
<dbReference type="Proteomes" id="UP000000305">
    <property type="component" value="Unassembled WGS sequence"/>
</dbReference>
<feature type="domain" description="DDE-1" evidence="2">
    <location>
        <begin position="2"/>
        <end position="57"/>
    </location>
</feature>
<dbReference type="EMBL" id="GL732557">
    <property type="protein sequence ID" value="EFX78509.1"/>
    <property type="molecule type" value="Genomic_DNA"/>
</dbReference>
<evidence type="ECO:0000256" key="1">
    <source>
        <dbReference type="SAM" id="MobiDB-lite"/>
    </source>
</evidence>
<dbReference type="InterPro" id="IPR004875">
    <property type="entry name" value="DDE_SF_endonuclease_dom"/>
</dbReference>